<accession>A0A7W8KJR2</accession>
<dbReference type="InterPro" id="IPR043472">
    <property type="entry name" value="Macro_dom-like"/>
</dbReference>
<evidence type="ECO:0000256" key="1">
    <source>
        <dbReference type="ARBA" id="ARBA00035885"/>
    </source>
</evidence>
<dbReference type="Proteomes" id="UP000619376">
    <property type="component" value="Unassembled WGS sequence"/>
</dbReference>
<name>A0A7W8KJR2_9DEIO</name>
<keyword evidence="6" id="KW-1185">Reference proteome</keyword>
<dbReference type="PROSITE" id="PS51154">
    <property type="entry name" value="MACRO"/>
    <property type="match status" value="1"/>
</dbReference>
<dbReference type="Gene3D" id="3.40.220.10">
    <property type="entry name" value="Leucine Aminopeptidase, subunit E, domain 1"/>
    <property type="match status" value="1"/>
</dbReference>
<reference evidence="3" key="1">
    <citation type="journal article" date="2014" name="Int. J. Syst. Evol. Microbiol.">
        <title>Complete genome of a new Firmicutes species belonging to the dominant human colonic microbiota ('Ruminococcus bicirculans') reveals two chromosomes and a selective capacity to utilize plant glucans.</title>
        <authorList>
            <consortium name="NISC Comparative Sequencing Program"/>
            <person name="Wegmann U."/>
            <person name="Louis P."/>
            <person name="Goesmann A."/>
            <person name="Henrissat B."/>
            <person name="Duncan S.H."/>
            <person name="Flint H.J."/>
        </authorList>
    </citation>
    <scope>NUCLEOTIDE SEQUENCE</scope>
    <source>
        <strain evidence="3">CGMCC 1.18437</strain>
    </source>
</reference>
<dbReference type="Proteomes" id="UP000539473">
    <property type="component" value="Unassembled WGS sequence"/>
</dbReference>
<proteinExistence type="predicted"/>
<dbReference type="SMART" id="SM00506">
    <property type="entry name" value="A1pp"/>
    <property type="match status" value="1"/>
</dbReference>
<dbReference type="SUPFAM" id="SSF52949">
    <property type="entry name" value="Macro domain-like"/>
    <property type="match status" value="1"/>
</dbReference>
<dbReference type="PANTHER" id="PTHR12521:SF0">
    <property type="entry name" value="ADP-RIBOSE GLYCOHYDROLASE OARD1"/>
    <property type="match status" value="1"/>
</dbReference>
<reference evidence="6" key="2">
    <citation type="journal article" date="2019" name="Int. J. Syst. Evol. Microbiol.">
        <title>The Global Catalogue of Microorganisms (GCM) 10K type strain sequencing project: providing services to taxonomists for standard genome sequencing and annotation.</title>
        <authorList>
            <consortium name="The Broad Institute Genomics Platform"/>
            <consortium name="The Broad Institute Genome Sequencing Center for Infectious Disease"/>
            <person name="Wu L."/>
            <person name="Ma J."/>
        </authorList>
    </citation>
    <scope>NUCLEOTIDE SEQUENCE [LARGE SCALE GENOMIC DNA]</scope>
    <source>
        <strain evidence="6">CGMCC 1.18437</strain>
    </source>
</reference>
<dbReference type="RefSeq" id="WP_221275298.1">
    <property type="nucleotide sequence ID" value="NZ_BNAJ01000019.1"/>
</dbReference>
<evidence type="ECO:0000313" key="3">
    <source>
        <dbReference type="EMBL" id="GHF64086.1"/>
    </source>
</evidence>
<evidence type="ECO:0000259" key="2">
    <source>
        <dbReference type="PROSITE" id="PS51154"/>
    </source>
</evidence>
<protein>
    <submittedName>
        <fullName evidence="3">Appr-1-p processing protein</fullName>
    </submittedName>
    <submittedName>
        <fullName evidence="4">O-acetyl-ADP-ribose deacetylase (Regulator of RNase III)</fullName>
    </submittedName>
</protein>
<reference evidence="3" key="4">
    <citation type="submission" date="2024-05" db="EMBL/GenBank/DDBJ databases">
        <authorList>
            <person name="Sun Q."/>
            <person name="Zhou Y."/>
        </authorList>
    </citation>
    <scope>NUCLEOTIDE SEQUENCE</scope>
    <source>
        <strain evidence="3">CGMCC 1.18437</strain>
    </source>
</reference>
<comment type="catalytic activity">
    <reaction evidence="1">
        <text>an N-(ADP-alpha-D-ribosyl)-thymidine in DNA + H2O = a thymidine in DNA + ADP-D-ribose</text>
        <dbReference type="Rhea" id="RHEA:71655"/>
        <dbReference type="Rhea" id="RHEA-COMP:13556"/>
        <dbReference type="Rhea" id="RHEA-COMP:18051"/>
        <dbReference type="ChEBI" id="CHEBI:15377"/>
        <dbReference type="ChEBI" id="CHEBI:57967"/>
        <dbReference type="ChEBI" id="CHEBI:137386"/>
        <dbReference type="ChEBI" id="CHEBI:191199"/>
    </reaction>
    <physiologicalReaction direction="left-to-right" evidence="1">
        <dbReference type="Rhea" id="RHEA:71656"/>
    </physiologicalReaction>
</comment>
<dbReference type="AlphaFoldDB" id="A0A7W8KJR2"/>
<comment type="caution">
    <text evidence="4">The sequence shown here is derived from an EMBL/GenBank/DDBJ whole genome shotgun (WGS) entry which is preliminary data.</text>
</comment>
<feature type="domain" description="Macro" evidence="2">
    <location>
        <begin position="1"/>
        <end position="156"/>
    </location>
</feature>
<dbReference type="Pfam" id="PF01661">
    <property type="entry name" value="Macro"/>
    <property type="match status" value="1"/>
</dbReference>
<evidence type="ECO:0000313" key="6">
    <source>
        <dbReference type="Proteomes" id="UP000619376"/>
    </source>
</evidence>
<dbReference type="InterPro" id="IPR050892">
    <property type="entry name" value="ADP-ribose_metab_enzymes"/>
</dbReference>
<organism evidence="4 5">
    <name type="scientific">Deinococcus metalli</name>
    <dbReference type="NCBI Taxonomy" id="1141878"/>
    <lineage>
        <taxon>Bacteria</taxon>
        <taxon>Thermotogati</taxon>
        <taxon>Deinococcota</taxon>
        <taxon>Deinococci</taxon>
        <taxon>Deinococcales</taxon>
        <taxon>Deinococcaceae</taxon>
        <taxon>Deinococcus</taxon>
    </lineage>
</organism>
<sequence length="362" mass="40743">MMIELQRGNLLEAHTEALVNTVNTKGVMGKGVALQFKRRYPANYQAYVAACKAEQVEVGKMFVTELPVSLESGPRYIINFPTKRHWRGSSRLNYIEAGLEDLVRVVREHCIRSIAIPALGCGNGGLEWAEVRPLIEGAFAALPEVHVYLYPPDQNPDPDSPILRPITKRPHLTRGSAAMLRLFREYLLPDYTLGRTEAQKLMYFLQVAGFDLKLNFQKSKFGPYDNNVRYVLERMEGHYIQGYGTGESGSRIHLLPGAAEEARNTLLDSPEIEQSLERVTALIEGFETPFSLELLATVHWVATQEQATTPAEALVRIADWTPRKKLLMTPDKVDLAWRHLQELGWLPTVDPIDDPPFPSPVA</sequence>
<reference evidence="4 5" key="3">
    <citation type="submission" date="2020-08" db="EMBL/GenBank/DDBJ databases">
        <title>Genomic Encyclopedia of Type Strains, Phase IV (KMG-IV): sequencing the most valuable type-strain genomes for metagenomic binning, comparative biology and taxonomic classification.</title>
        <authorList>
            <person name="Goeker M."/>
        </authorList>
    </citation>
    <scope>NUCLEOTIDE SEQUENCE [LARGE SCALE GENOMIC DNA]</scope>
    <source>
        <strain evidence="4 5">DSM 27521</strain>
    </source>
</reference>
<dbReference type="EMBL" id="JACHFK010000019">
    <property type="protein sequence ID" value="MBB5379078.1"/>
    <property type="molecule type" value="Genomic_DNA"/>
</dbReference>
<dbReference type="InterPro" id="IPR002589">
    <property type="entry name" value="Macro_dom"/>
</dbReference>
<evidence type="ECO:0000313" key="5">
    <source>
        <dbReference type="Proteomes" id="UP000539473"/>
    </source>
</evidence>
<dbReference type="EMBL" id="BNAJ01000019">
    <property type="protein sequence ID" value="GHF64086.1"/>
    <property type="molecule type" value="Genomic_DNA"/>
</dbReference>
<dbReference type="GO" id="GO:0140291">
    <property type="term" value="P:peptidyl-glutamate ADP-deribosylation"/>
    <property type="evidence" value="ECO:0007669"/>
    <property type="project" value="TreeGrafter"/>
</dbReference>
<dbReference type="PANTHER" id="PTHR12521">
    <property type="entry name" value="PROTEIN C6ORF130"/>
    <property type="match status" value="1"/>
</dbReference>
<dbReference type="CDD" id="cd02901">
    <property type="entry name" value="Macro_Poa1p-like"/>
    <property type="match status" value="1"/>
</dbReference>
<gene>
    <name evidence="3" type="ORF">GCM10017781_45040</name>
    <name evidence="4" type="ORF">HNQ07_004588</name>
</gene>
<evidence type="ECO:0000313" key="4">
    <source>
        <dbReference type="EMBL" id="MBB5379078.1"/>
    </source>
</evidence>